<protein>
    <recommendedName>
        <fullName evidence="10">Kinesin-like protein</fullName>
    </recommendedName>
</protein>
<feature type="binding site" evidence="9">
    <location>
        <begin position="112"/>
        <end position="119"/>
    </location>
    <ligand>
        <name>ATP</name>
        <dbReference type="ChEBI" id="CHEBI:30616"/>
    </ligand>
</feature>
<dbReference type="InterPro" id="IPR027417">
    <property type="entry name" value="P-loop_NTPase"/>
</dbReference>
<evidence type="ECO:0000256" key="5">
    <source>
        <dbReference type="ARBA" id="ARBA00023054"/>
    </source>
</evidence>
<comment type="similarity">
    <text evidence="1">Belongs to the TRAFAC class myosin-kinesin ATPase superfamily. Kinesin family. KIN-7 subfamily.</text>
</comment>
<dbReference type="GO" id="GO:0007018">
    <property type="term" value="P:microtubule-based movement"/>
    <property type="evidence" value="ECO:0007669"/>
    <property type="project" value="InterPro"/>
</dbReference>
<dbReference type="InterPro" id="IPR019821">
    <property type="entry name" value="Kinesin_motor_CS"/>
</dbReference>
<dbReference type="InterPro" id="IPR036961">
    <property type="entry name" value="Kinesin_motor_dom_sf"/>
</dbReference>
<dbReference type="InParanoid" id="A0A251RW02"/>
<feature type="region of interest" description="Disordered" evidence="12">
    <location>
        <begin position="612"/>
        <end position="693"/>
    </location>
</feature>
<dbReference type="Pfam" id="PF00225">
    <property type="entry name" value="Kinesin"/>
    <property type="match status" value="1"/>
</dbReference>
<evidence type="ECO:0000313" key="15">
    <source>
        <dbReference type="Proteomes" id="UP000215914"/>
    </source>
</evidence>
<dbReference type="InterPro" id="IPR001752">
    <property type="entry name" value="Kinesin_motor_dom"/>
</dbReference>
<evidence type="ECO:0000256" key="9">
    <source>
        <dbReference type="PROSITE-ProRule" id="PRU00283"/>
    </source>
</evidence>
<evidence type="ECO:0000256" key="10">
    <source>
        <dbReference type="RuleBase" id="RU000394"/>
    </source>
</evidence>
<name>A0A251RW02_HELAN</name>
<evidence type="ECO:0000256" key="8">
    <source>
        <dbReference type="ARBA" id="ARBA00060413"/>
    </source>
</evidence>
<dbReference type="InterPro" id="IPR021881">
    <property type="entry name" value="NACK_C"/>
</dbReference>
<dbReference type="GO" id="GO:0005874">
    <property type="term" value="C:microtubule"/>
    <property type="evidence" value="ECO:0007669"/>
    <property type="project" value="UniProtKB-KW"/>
</dbReference>
<dbReference type="GO" id="GO:0000919">
    <property type="term" value="P:cell plate assembly"/>
    <property type="evidence" value="ECO:0007669"/>
    <property type="project" value="UniProtKB-ARBA"/>
</dbReference>
<dbReference type="GO" id="GO:0009524">
    <property type="term" value="C:phragmoplast"/>
    <property type="evidence" value="ECO:0007669"/>
    <property type="project" value="UniProtKB-SubCell"/>
</dbReference>
<reference evidence="15" key="1">
    <citation type="journal article" date="2017" name="Nature">
        <title>The sunflower genome provides insights into oil metabolism, flowering and Asterid evolution.</title>
        <authorList>
            <person name="Badouin H."/>
            <person name="Gouzy J."/>
            <person name="Grassa C.J."/>
            <person name="Murat F."/>
            <person name="Staton S.E."/>
            <person name="Cottret L."/>
            <person name="Lelandais-Briere C."/>
            <person name="Owens G.L."/>
            <person name="Carrere S."/>
            <person name="Mayjonade B."/>
            <person name="Legrand L."/>
            <person name="Gill N."/>
            <person name="Kane N.C."/>
            <person name="Bowers J.E."/>
            <person name="Hubner S."/>
            <person name="Bellec A."/>
            <person name="Berard A."/>
            <person name="Berges H."/>
            <person name="Blanchet N."/>
            <person name="Boniface M.C."/>
            <person name="Brunel D."/>
            <person name="Catrice O."/>
            <person name="Chaidir N."/>
            <person name="Claudel C."/>
            <person name="Donnadieu C."/>
            <person name="Faraut T."/>
            <person name="Fievet G."/>
            <person name="Helmstetter N."/>
            <person name="King M."/>
            <person name="Knapp S.J."/>
            <person name="Lai Z."/>
            <person name="Le Paslier M.C."/>
            <person name="Lippi Y."/>
            <person name="Lorenzon L."/>
            <person name="Mandel J.R."/>
            <person name="Marage G."/>
            <person name="Marchand G."/>
            <person name="Marquand E."/>
            <person name="Bret-Mestries E."/>
            <person name="Morien E."/>
            <person name="Nambeesan S."/>
            <person name="Nguyen T."/>
            <person name="Pegot-Espagnet P."/>
            <person name="Pouilly N."/>
            <person name="Raftis F."/>
            <person name="Sallet E."/>
            <person name="Schiex T."/>
            <person name="Thomas J."/>
            <person name="Vandecasteele C."/>
            <person name="Vares D."/>
            <person name="Vear F."/>
            <person name="Vautrin S."/>
            <person name="Crespi M."/>
            <person name="Mangin B."/>
            <person name="Burke J.M."/>
            <person name="Salse J."/>
            <person name="Munos S."/>
            <person name="Vincourt P."/>
            <person name="Rieseberg L.H."/>
            <person name="Langlade N.B."/>
        </authorList>
    </citation>
    <scope>NUCLEOTIDE SEQUENCE [LARGE SCALE GENOMIC DNA]</scope>
    <source>
        <strain evidence="15">cv. SF193</strain>
    </source>
</reference>
<feature type="coiled-coil region" evidence="11">
    <location>
        <begin position="357"/>
        <end position="425"/>
    </location>
</feature>
<evidence type="ECO:0000256" key="12">
    <source>
        <dbReference type="SAM" id="MobiDB-lite"/>
    </source>
</evidence>
<feature type="domain" description="Kinesin motor" evidence="13">
    <location>
        <begin position="26"/>
        <end position="348"/>
    </location>
</feature>
<evidence type="ECO:0000256" key="7">
    <source>
        <dbReference type="ARBA" id="ARBA00023212"/>
    </source>
</evidence>
<proteinExistence type="inferred from homology"/>
<keyword evidence="7" id="KW-0206">Cytoskeleton</keyword>
<keyword evidence="7" id="KW-0963">Cytoplasm</keyword>
<evidence type="ECO:0000256" key="11">
    <source>
        <dbReference type="SAM" id="Coils"/>
    </source>
</evidence>
<dbReference type="STRING" id="4232.A0A251RW02"/>
<evidence type="ECO:0000256" key="3">
    <source>
        <dbReference type="ARBA" id="ARBA00022741"/>
    </source>
</evidence>
<evidence type="ECO:0000313" key="14">
    <source>
        <dbReference type="EMBL" id="OTF90635.1"/>
    </source>
</evidence>
<feature type="compositionally biased region" description="Low complexity" evidence="12">
    <location>
        <begin position="578"/>
        <end position="588"/>
    </location>
</feature>
<dbReference type="CDD" id="cd01374">
    <property type="entry name" value="KISc_CENP_E"/>
    <property type="match status" value="1"/>
</dbReference>
<dbReference type="PANTHER" id="PTHR47968">
    <property type="entry name" value="CENTROMERE PROTEIN E"/>
    <property type="match status" value="1"/>
</dbReference>
<feature type="compositionally biased region" description="Basic and acidic residues" evidence="12">
    <location>
        <begin position="562"/>
        <end position="577"/>
    </location>
</feature>
<feature type="compositionally biased region" description="Basic and acidic residues" evidence="12">
    <location>
        <begin position="659"/>
        <end position="683"/>
    </location>
</feature>
<dbReference type="FunFam" id="3.40.850.10:FF:000016">
    <property type="entry name" value="Kinesin-like protein"/>
    <property type="match status" value="1"/>
</dbReference>
<dbReference type="Proteomes" id="UP000215914">
    <property type="component" value="Chromosome 16"/>
</dbReference>
<organism evidence="14 15">
    <name type="scientific">Helianthus annuus</name>
    <name type="common">Common sunflower</name>
    <dbReference type="NCBI Taxonomy" id="4232"/>
    <lineage>
        <taxon>Eukaryota</taxon>
        <taxon>Viridiplantae</taxon>
        <taxon>Streptophyta</taxon>
        <taxon>Embryophyta</taxon>
        <taxon>Tracheophyta</taxon>
        <taxon>Spermatophyta</taxon>
        <taxon>Magnoliopsida</taxon>
        <taxon>eudicotyledons</taxon>
        <taxon>Gunneridae</taxon>
        <taxon>Pentapetalae</taxon>
        <taxon>asterids</taxon>
        <taxon>campanulids</taxon>
        <taxon>Asterales</taxon>
        <taxon>Asteraceae</taxon>
        <taxon>Asteroideae</taxon>
        <taxon>Heliantheae alliance</taxon>
        <taxon>Heliantheae</taxon>
        <taxon>Helianthus</taxon>
    </lineage>
</organism>
<dbReference type="PRINTS" id="PR00380">
    <property type="entry name" value="KINESINHEAVY"/>
</dbReference>
<dbReference type="OMA" id="YQKWGIR"/>
<dbReference type="InterPro" id="IPR027640">
    <property type="entry name" value="Kinesin-like_fam"/>
</dbReference>
<dbReference type="GO" id="GO:0005524">
    <property type="term" value="F:ATP binding"/>
    <property type="evidence" value="ECO:0007669"/>
    <property type="project" value="UniProtKB-UniRule"/>
</dbReference>
<accession>A0A251RW02</accession>
<dbReference type="GO" id="GO:0008017">
    <property type="term" value="F:microtubule binding"/>
    <property type="evidence" value="ECO:0007669"/>
    <property type="project" value="InterPro"/>
</dbReference>
<gene>
    <name evidence="14" type="ORF">HannXRQ_Chr16g0501731</name>
</gene>
<keyword evidence="4 9" id="KW-0067">ATP-binding</keyword>
<evidence type="ECO:0000259" key="13">
    <source>
        <dbReference type="PROSITE" id="PS50067"/>
    </source>
</evidence>
<dbReference type="EMBL" id="CM007905">
    <property type="protein sequence ID" value="OTF90635.1"/>
    <property type="molecule type" value="Genomic_DNA"/>
</dbReference>
<evidence type="ECO:0000256" key="6">
    <source>
        <dbReference type="ARBA" id="ARBA00023175"/>
    </source>
</evidence>
<dbReference type="GO" id="GO:0003777">
    <property type="term" value="F:microtubule motor activity"/>
    <property type="evidence" value="ECO:0007669"/>
    <property type="project" value="InterPro"/>
</dbReference>
<feature type="region of interest" description="Disordered" evidence="12">
    <location>
        <begin position="551"/>
        <end position="588"/>
    </location>
</feature>
<dbReference type="PROSITE" id="PS00411">
    <property type="entry name" value="KINESIN_MOTOR_1"/>
    <property type="match status" value="1"/>
</dbReference>
<evidence type="ECO:0000256" key="4">
    <source>
        <dbReference type="ARBA" id="ARBA00022840"/>
    </source>
</evidence>
<dbReference type="SMART" id="SM00129">
    <property type="entry name" value="KISc"/>
    <property type="match status" value="1"/>
</dbReference>
<dbReference type="PANTHER" id="PTHR47968:SF54">
    <property type="entry name" value="KINESIN-LIKE PROTEIN NACK2"/>
    <property type="match status" value="1"/>
</dbReference>
<dbReference type="PROSITE" id="PS50067">
    <property type="entry name" value="KINESIN_MOTOR_2"/>
    <property type="match status" value="1"/>
</dbReference>
<comment type="subcellular location">
    <subcellularLocation>
        <location evidence="8">Cytoplasm</location>
        <location evidence="8">Cytoskeleton</location>
        <location evidence="8">Phragmoplast</location>
    </subcellularLocation>
</comment>
<dbReference type="SUPFAM" id="SSF52540">
    <property type="entry name" value="P-loop containing nucleoside triphosphate hydrolases"/>
    <property type="match status" value="1"/>
</dbReference>
<evidence type="ECO:0000256" key="2">
    <source>
        <dbReference type="ARBA" id="ARBA00022701"/>
    </source>
</evidence>
<keyword evidence="6 9" id="KW-0505">Motor protein</keyword>
<dbReference type="Pfam" id="PF11995">
    <property type="entry name" value="DUF3490"/>
    <property type="match status" value="1"/>
</dbReference>
<keyword evidence="15" id="KW-1185">Reference proteome</keyword>
<dbReference type="AlphaFoldDB" id="A0A251RW02"/>
<keyword evidence="3 9" id="KW-0547">Nucleotide-binding</keyword>
<feature type="compositionally biased region" description="Basic and acidic residues" evidence="12">
    <location>
        <begin position="626"/>
        <end position="648"/>
    </location>
</feature>
<keyword evidence="2 10" id="KW-0493">Microtubule</keyword>
<evidence type="ECO:0000256" key="1">
    <source>
        <dbReference type="ARBA" id="ARBA00007310"/>
    </source>
</evidence>
<dbReference type="Gene3D" id="3.40.850.10">
    <property type="entry name" value="Kinesin motor domain"/>
    <property type="match status" value="1"/>
</dbReference>
<keyword evidence="5 11" id="KW-0175">Coiled coil</keyword>
<sequence length="861" mass="96689">MRLNMESISGDEFEISDEQDSTAQEKIFVTVRVRPLNGKEIAKGDASDWECINNTTIIFKNNPSERSTYPNAYTFDRVYGCDSSTKEVYEEGVKGIALSVLNGINSSIFAYGQTSSGKTYTMSGITEYAIADIYDYISRQNDREFALKFSAIEIYNECVRDLLSHDGAQLRLLDDPEKGVVVEKLTEANLRDCNHLKELISACEAERQTGETTLNEMSSRSHQILRLTVESSACAYEGSDSGRTLAASVNFVDLAGSERASQTLAAGTRLKEGSHINRSLLTLGTVIRKLSEGGKSHIPYRNSKLTRILQNSLGGNARTAIVCTMSPAHSHVDQSRNTLLFASCAKDVSTNAQVNVVISDKALVKQLQQELARLANELKLPPGSNDSAALIKEMELQIEKMGKEIEELTQQRDRAESRLDYLIRVTGTDPNSLPWGETETSDIYEKSLINEYPALETYEGDSMNKYGHADMEGSKVDFLDENSPRHFSGQHYVPDPSKEITINPEDSYKDQSIEKTLSIDNNNNIAKVLEDSSKEEDQNIEEISSINNIITADETGMDDSYESPKEITQDVQTKVERSPCSSDSEISDSEGICLTRSKSCYALTTNASSEKEVIAENTDDNGSETGKQDEHIQIIPRSKSEADVKTIDQQDSSTPVTSLDEKEIEQKIRSSDVSNEPDKKTEPEANEPIDPEKDWSMVFEKQRREIIKLWNECNTPLIHRTYFFLLFKGDRSDSVYMEVELRRLSFLKNTPSRATSARALSRERVMLSKKMLKKFSSTQRDVLFQKWGISLDSKYRRFQLSQLVWTKTNDIDHIKESAEIVAKLVGIVELNQTPKELFGLSFLPKQDHSKSSFYKSTISFT</sequence>